<dbReference type="GO" id="GO:0004497">
    <property type="term" value="F:monooxygenase activity"/>
    <property type="evidence" value="ECO:0007669"/>
    <property type="project" value="UniProtKB-KW"/>
</dbReference>
<dbReference type="PANTHER" id="PTHR46696:SF1">
    <property type="entry name" value="CYTOCHROME P450 YJIB-RELATED"/>
    <property type="match status" value="1"/>
</dbReference>
<dbReference type="EMBL" id="AF145049">
    <property type="protein sequence ID" value="AAD40802.1"/>
    <property type="molecule type" value="Genomic_DNA"/>
</dbReference>
<dbReference type="InterPro" id="IPR036396">
    <property type="entry name" value="Cyt_P450_sf"/>
</dbReference>
<dbReference type="PIR" id="T44587">
    <property type="entry name" value="T44587"/>
</dbReference>
<comment type="similarity">
    <text evidence="1 7">Belongs to the cytochrome P450 family.</text>
</comment>
<evidence type="ECO:0000256" key="4">
    <source>
        <dbReference type="ARBA" id="ARBA00023002"/>
    </source>
</evidence>
<dbReference type="PRINTS" id="PR00359">
    <property type="entry name" value="BP450"/>
</dbReference>
<evidence type="ECO:0000256" key="7">
    <source>
        <dbReference type="RuleBase" id="RU000461"/>
    </source>
</evidence>
<dbReference type="InterPro" id="IPR001128">
    <property type="entry name" value="Cyt_P450"/>
</dbReference>
<accession>Q9XCC6</accession>
<evidence type="ECO:0000256" key="5">
    <source>
        <dbReference type="ARBA" id="ARBA00023004"/>
    </source>
</evidence>
<dbReference type="GO" id="GO:0020037">
    <property type="term" value="F:heme binding"/>
    <property type="evidence" value="ECO:0007669"/>
    <property type="project" value="InterPro"/>
</dbReference>
<dbReference type="Gene3D" id="1.10.630.10">
    <property type="entry name" value="Cytochrome P450"/>
    <property type="match status" value="1"/>
</dbReference>
<dbReference type="GO" id="GO:0005506">
    <property type="term" value="F:iron ion binding"/>
    <property type="evidence" value="ECO:0007669"/>
    <property type="project" value="InterPro"/>
</dbReference>
<keyword evidence="4 7" id="KW-0560">Oxidoreductase</keyword>
<evidence type="ECO:0000256" key="3">
    <source>
        <dbReference type="ARBA" id="ARBA00022723"/>
    </source>
</evidence>
<dbReference type="InterPro" id="IPR017972">
    <property type="entry name" value="Cyt_P450_CS"/>
</dbReference>
<evidence type="ECO:0000313" key="8">
    <source>
        <dbReference type="EMBL" id="AAD40802.1"/>
    </source>
</evidence>
<dbReference type="PANTHER" id="PTHR46696">
    <property type="entry name" value="P450, PUTATIVE (EUROFUNG)-RELATED"/>
    <property type="match status" value="1"/>
</dbReference>
<evidence type="ECO:0000256" key="2">
    <source>
        <dbReference type="ARBA" id="ARBA00022617"/>
    </source>
</evidence>
<reference evidence="8" key="1">
    <citation type="journal article" date="1999" name="Chem. Biol.">
        <title>Multiple regulatory genes in the tylosin biosynthetic cluster of Streptomyces fradiae.</title>
        <authorList>
            <person name="Bate N."/>
            <person name="Butler A.R."/>
            <person name="Gandecha A.R."/>
            <person name="Cundliffe E."/>
        </authorList>
    </citation>
    <scope>NUCLEOTIDE SEQUENCE</scope>
    <source>
        <strain evidence="8">T59235</strain>
    </source>
</reference>
<dbReference type="PROSITE" id="PS00086">
    <property type="entry name" value="CYTOCHROME_P450"/>
    <property type="match status" value="1"/>
</dbReference>
<dbReference type="Pfam" id="PF00067">
    <property type="entry name" value="p450"/>
    <property type="match status" value="1"/>
</dbReference>
<organism evidence="8">
    <name type="scientific">Streptomyces fradiae</name>
    <name type="common">Streptomyces roseoflavus</name>
    <dbReference type="NCBI Taxonomy" id="1906"/>
    <lineage>
        <taxon>Bacteria</taxon>
        <taxon>Bacillati</taxon>
        <taxon>Actinomycetota</taxon>
        <taxon>Actinomycetes</taxon>
        <taxon>Kitasatosporales</taxon>
        <taxon>Streptomycetaceae</taxon>
        <taxon>Streptomyces</taxon>
    </lineage>
</organism>
<keyword evidence="6 7" id="KW-0503">Monooxygenase</keyword>
<keyword evidence="2 7" id="KW-0349">Heme</keyword>
<evidence type="ECO:0000256" key="1">
    <source>
        <dbReference type="ARBA" id="ARBA00010617"/>
    </source>
</evidence>
<dbReference type="FunFam" id="1.10.630.10:FF:000018">
    <property type="entry name" value="Cytochrome P450 monooxygenase"/>
    <property type="match status" value="1"/>
</dbReference>
<dbReference type="SUPFAM" id="SSF48264">
    <property type="entry name" value="Cytochrome P450"/>
    <property type="match status" value="1"/>
</dbReference>
<name>Q9XCC6_STRFR</name>
<protein>
    <submittedName>
        <fullName evidence="8">Cytochrome P450</fullName>
    </submittedName>
</protein>
<dbReference type="GO" id="GO:0016705">
    <property type="term" value="F:oxidoreductase activity, acting on paired donors, with incorporation or reduction of molecular oxygen"/>
    <property type="evidence" value="ECO:0007669"/>
    <property type="project" value="InterPro"/>
</dbReference>
<dbReference type="CDD" id="cd11029">
    <property type="entry name" value="CYP107-like"/>
    <property type="match status" value="1"/>
</dbReference>
<keyword evidence="3 7" id="KW-0479">Metal-binding</keyword>
<evidence type="ECO:0000256" key="6">
    <source>
        <dbReference type="ARBA" id="ARBA00023033"/>
    </source>
</evidence>
<dbReference type="InterPro" id="IPR002397">
    <property type="entry name" value="Cyt_P450_B"/>
</dbReference>
<dbReference type="AlphaFoldDB" id="Q9XCC6"/>
<keyword evidence="5 7" id="KW-0408">Iron</keyword>
<sequence length="433" mass="47030">MAPDPVLVPRVGTYSMRPTERSARMETTSCPYALDPLGRDLAGEAAMLRSQGPATWVELPGGVGAWAVTGHRYVKQVVADPRVSREARHWPAFTEGRITEEWPLYYWVAAQNMMFSYGERHARLRRMVAGAFTVRRTEALRPRIEGLVGELLDGLAASPAGEPVDLRASFAKLLPMRVICALFGVPEADRDTLCAEVDTTFNTAATPEETTASQIKVFRMLAELIALKRAEPEDDLTSALIAIRDSGDRLTEDELIGTLNLMIAAGAESTVHLIGNAVAALLTRNDQRDLVRSGRAGWEDVIAETMRTKNPAAYLPLRYAVEDIDLDGVPIRKGDPILVSFAAPGLDPERHGDDAAEFDLLRAGRDNLGFGHGVHYCLGAPLARLEAGIALEKLFERFPAMSLARPVESLEPLSSLIVNGYAALPVLLGPAAS</sequence>
<proteinExistence type="inferred from homology"/>